<dbReference type="STRING" id="658196.A0A397SYA7"/>
<dbReference type="PROSITE" id="PS50118">
    <property type="entry name" value="HMG_BOX_2"/>
    <property type="match status" value="1"/>
</dbReference>
<dbReference type="Proteomes" id="UP000265703">
    <property type="component" value="Unassembled WGS sequence"/>
</dbReference>
<proteinExistence type="predicted"/>
<protein>
    <recommendedName>
        <fullName evidence="3">HMG box domain-containing protein</fullName>
    </recommendedName>
</protein>
<evidence type="ECO:0000259" key="3">
    <source>
        <dbReference type="PROSITE" id="PS50118"/>
    </source>
</evidence>
<feature type="DNA-binding region" description="HMG box" evidence="1">
    <location>
        <begin position="65"/>
        <end position="144"/>
    </location>
</feature>
<dbReference type="OrthoDB" id="2329796at2759"/>
<keyword evidence="1" id="KW-0539">Nucleus</keyword>
<dbReference type="AlphaFoldDB" id="A0A397SYA7"/>
<gene>
    <name evidence="4" type="ORF">C1645_773910</name>
</gene>
<accession>A0A397SYA7</accession>
<organism evidence="4 5">
    <name type="scientific">Glomus cerebriforme</name>
    <dbReference type="NCBI Taxonomy" id="658196"/>
    <lineage>
        <taxon>Eukaryota</taxon>
        <taxon>Fungi</taxon>
        <taxon>Fungi incertae sedis</taxon>
        <taxon>Mucoromycota</taxon>
        <taxon>Glomeromycotina</taxon>
        <taxon>Glomeromycetes</taxon>
        <taxon>Glomerales</taxon>
        <taxon>Glomeraceae</taxon>
        <taxon>Glomus</taxon>
    </lineage>
</organism>
<dbReference type="GO" id="GO:0005634">
    <property type="term" value="C:nucleus"/>
    <property type="evidence" value="ECO:0007669"/>
    <property type="project" value="UniProtKB-UniRule"/>
</dbReference>
<evidence type="ECO:0000256" key="2">
    <source>
        <dbReference type="SAM" id="MobiDB-lite"/>
    </source>
</evidence>
<feature type="domain" description="HMG box" evidence="3">
    <location>
        <begin position="65"/>
        <end position="144"/>
    </location>
</feature>
<dbReference type="SUPFAM" id="SSF47095">
    <property type="entry name" value="HMG-box"/>
    <property type="match status" value="1"/>
</dbReference>
<evidence type="ECO:0000313" key="4">
    <source>
        <dbReference type="EMBL" id="RIA88817.1"/>
    </source>
</evidence>
<feature type="region of interest" description="Disordered" evidence="2">
    <location>
        <begin position="209"/>
        <end position="234"/>
    </location>
</feature>
<name>A0A397SYA7_9GLOM</name>
<feature type="compositionally biased region" description="Pro residues" evidence="2">
    <location>
        <begin position="223"/>
        <end position="234"/>
    </location>
</feature>
<dbReference type="EMBL" id="QKYT01000245">
    <property type="protein sequence ID" value="RIA88817.1"/>
    <property type="molecule type" value="Genomic_DNA"/>
</dbReference>
<comment type="caution">
    <text evidence="4">The sequence shown here is derived from an EMBL/GenBank/DDBJ whole genome shotgun (WGS) entry which is preliminary data.</text>
</comment>
<dbReference type="Gene3D" id="1.10.30.10">
    <property type="entry name" value="High mobility group box domain"/>
    <property type="match status" value="1"/>
</dbReference>
<keyword evidence="1" id="KW-0238">DNA-binding</keyword>
<keyword evidence="5" id="KW-1185">Reference proteome</keyword>
<reference evidence="4 5" key="1">
    <citation type="submission" date="2018-06" db="EMBL/GenBank/DDBJ databases">
        <title>Comparative genomics reveals the genomic features of Rhizophagus irregularis, R. cerebriforme, R. diaphanum and Gigaspora rosea, and their symbiotic lifestyle signature.</title>
        <authorList>
            <person name="Morin E."/>
            <person name="San Clemente H."/>
            <person name="Chen E.C.H."/>
            <person name="De La Providencia I."/>
            <person name="Hainaut M."/>
            <person name="Kuo A."/>
            <person name="Kohler A."/>
            <person name="Murat C."/>
            <person name="Tang N."/>
            <person name="Roy S."/>
            <person name="Loubradou J."/>
            <person name="Henrissat B."/>
            <person name="Grigoriev I.V."/>
            <person name="Corradi N."/>
            <person name="Roux C."/>
            <person name="Martin F.M."/>
        </authorList>
    </citation>
    <scope>NUCLEOTIDE SEQUENCE [LARGE SCALE GENOMIC DNA]</scope>
    <source>
        <strain evidence="4 5">DAOM 227022</strain>
    </source>
</reference>
<dbReference type="SMART" id="SM00398">
    <property type="entry name" value="HMG"/>
    <property type="match status" value="1"/>
</dbReference>
<dbReference type="InterPro" id="IPR009071">
    <property type="entry name" value="HMG_box_dom"/>
</dbReference>
<evidence type="ECO:0000313" key="5">
    <source>
        <dbReference type="Proteomes" id="UP000265703"/>
    </source>
</evidence>
<sequence length="251" mass="28725">MSTNQKRESPEVDFASQVLSEKEKACSNLLNAFAKKINNHDMPSADDILQVQKDQKGQKGKNQKIKRAPNSNIIYTNQLAKAGLLEIIREFCNEKGINKQKLVPISKKVSKTLWNKLSEPNRKFFEELASEVASKHKELYPDYKYSPQRKERKETVYKPYEPKTSKTETIDSPVNDAPVHSFEFMEYTPVSSVSSQVDHEEAQFLNFETDEDSLPLTPSSFEQPPPTFDEAPPFPPLTSNFDLFPVYIVVF</sequence>
<dbReference type="InterPro" id="IPR036910">
    <property type="entry name" value="HMG_box_dom_sf"/>
</dbReference>
<dbReference type="GO" id="GO:0003677">
    <property type="term" value="F:DNA binding"/>
    <property type="evidence" value="ECO:0007669"/>
    <property type="project" value="UniProtKB-UniRule"/>
</dbReference>
<evidence type="ECO:0000256" key="1">
    <source>
        <dbReference type="PROSITE-ProRule" id="PRU00267"/>
    </source>
</evidence>